<gene>
    <name evidence="2" type="ORF">RXV94_00175</name>
</gene>
<keyword evidence="3" id="KW-1185">Reference proteome</keyword>
<evidence type="ECO:0000313" key="2">
    <source>
        <dbReference type="EMBL" id="MDU8884554.1"/>
    </source>
</evidence>
<dbReference type="InterPro" id="IPR027843">
    <property type="entry name" value="DUF4440"/>
</dbReference>
<comment type="caution">
    <text evidence="2">The sequence shown here is derived from an EMBL/GenBank/DDBJ whole genome shotgun (WGS) entry which is preliminary data.</text>
</comment>
<sequence length="157" mass="17889">MKNIVIIFILSILCLACKREPVVDKKLEGDKLMKLSKDWSDIVKTGDLEKITEGWADDAVMMVPGMSPLRGKEAIKNYVKAALEIPGFSARWEPLEVFVSDNGDMAYMIERNEMIVNDSMGNPIVTYNKTVTVWRKDNDGNWKNVIDMWNEDPNGKF</sequence>
<dbReference type="InterPro" id="IPR032710">
    <property type="entry name" value="NTF2-like_dom_sf"/>
</dbReference>
<dbReference type="RefSeq" id="WP_316660259.1">
    <property type="nucleotide sequence ID" value="NZ_JAWHTF010000001.1"/>
</dbReference>
<name>A0ABU3U2C3_9FLAO</name>
<evidence type="ECO:0000313" key="3">
    <source>
        <dbReference type="Proteomes" id="UP001268651"/>
    </source>
</evidence>
<reference evidence="2 3" key="1">
    <citation type="submission" date="2023-10" db="EMBL/GenBank/DDBJ databases">
        <title>Marimonas sp. nov. isolated from tidal mud flat.</title>
        <authorList>
            <person name="Jaincy N.J."/>
            <person name="Srinivasan S."/>
            <person name="Lee S.-S."/>
        </authorList>
    </citation>
    <scope>NUCLEOTIDE SEQUENCE [LARGE SCALE GENOMIC DNA]</scope>
    <source>
        <strain evidence="2 3">MJ-SS3</strain>
    </source>
</reference>
<dbReference type="Proteomes" id="UP001268651">
    <property type="component" value="Unassembled WGS sequence"/>
</dbReference>
<dbReference type="Pfam" id="PF14534">
    <property type="entry name" value="DUF4440"/>
    <property type="match status" value="1"/>
</dbReference>
<feature type="domain" description="DUF4440" evidence="1">
    <location>
        <begin position="33"/>
        <end position="143"/>
    </location>
</feature>
<evidence type="ECO:0000259" key="1">
    <source>
        <dbReference type="Pfam" id="PF14534"/>
    </source>
</evidence>
<accession>A0ABU3U2C3</accession>
<proteinExistence type="predicted"/>
<dbReference type="Gene3D" id="3.10.450.50">
    <property type="match status" value="1"/>
</dbReference>
<dbReference type="SUPFAM" id="SSF54427">
    <property type="entry name" value="NTF2-like"/>
    <property type="match status" value="1"/>
</dbReference>
<organism evidence="2 3">
    <name type="scientific">Gilvirhabdus luticola</name>
    <dbReference type="NCBI Taxonomy" id="3079858"/>
    <lineage>
        <taxon>Bacteria</taxon>
        <taxon>Pseudomonadati</taxon>
        <taxon>Bacteroidota</taxon>
        <taxon>Flavobacteriia</taxon>
        <taxon>Flavobacteriales</taxon>
        <taxon>Flavobacteriaceae</taxon>
        <taxon>Gilvirhabdus</taxon>
    </lineage>
</organism>
<protein>
    <submittedName>
        <fullName evidence="2">DUF4440 domain-containing protein</fullName>
    </submittedName>
</protein>
<dbReference type="EMBL" id="JAWHTF010000001">
    <property type="protein sequence ID" value="MDU8884554.1"/>
    <property type="molecule type" value="Genomic_DNA"/>
</dbReference>